<dbReference type="RefSeq" id="WP_091362951.1">
    <property type="nucleotide sequence ID" value="NZ_FMXA01000003.1"/>
</dbReference>
<dbReference type="Gene3D" id="3.40.50.360">
    <property type="match status" value="1"/>
</dbReference>
<evidence type="ECO:0000259" key="2">
    <source>
        <dbReference type="Pfam" id="PF12682"/>
    </source>
</evidence>
<dbReference type="GeneID" id="87755283"/>
<evidence type="ECO:0000313" key="3">
    <source>
        <dbReference type="EMBL" id="SDA38457.1"/>
    </source>
</evidence>
<dbReference type="GO" id="GO:0010181">
    <property type="term" value="F:FMN binding"/>
    <property type="evidence" value="ECO:0007669"/>
    <property type="project" value="InterPro"/>
</dbReference>
<dbReference type="SUPFAM" id="SSF52218">
    <property type="entry name" value="Flavoproteins"/>
    <property type="match status" value="1"/>
</dbReference>
<dbReference type="GO" id="GO:0016651">
    <property type="term" value="F:oxidoreductase activity, acting on NAD(P)H"/>
    <property type="evidence" value="ECO:0007669"/>
    <property type="project" value="UniProtKB-ARBA"/>
</dbReference>
<dbReference type="Proteomes" id="UP000199689">
    <property type="component" value="Unassembled WGS sequence"/>
</dbReference>
<feature type="domain" description="Flavodoxin-like" evidence="2">
    <location>
        <begin position="40"/>
        <end position="188"/>
    </location>
</feature>
<gene>
    <name evidence="3" type="ORF">SAMN02910343_00235</name>
</gene>
<feature type="signal peptide" evidence="1">
    <location>
        <begin position="1"/>
        <end position="19"/>
    </location>
</feature>
<feature type="chain" id="PRO_5038331436" evidence="1">
    <location>
        <begin position="20"/>
        <end position="191"/>
    </location>
</feature>
<dbReference type="InterPro" id="IPR008254">
    <property type="entry name" value="Flavodoxin/NO_synth"/>
</dbReference>
<name>A0A1G5UZL9_9FIRM</name>
<dbReference type="PANTHER" id="PTHR39201:SF1">
    <property type="entry name" value="FLAVODOXIN-LIKE DOMAIN-CONTAINING PROTEIN"/>
    <property type="match status" value="1"/>
</dbReference>
<dbReference type="InterPro" id="IPR029039">
    <property type="entry name" value="Flavoprotein-like_sf"/>
</dbReference>
<keyword evidence="4" id="KW-1185">Reference proteome</keyword>
<proteinExistence type="predicted"/>
<reference evidence="3 4" key="1">
    <citation type="submission" date="2016-10" db="EMBL/GenBank/DDBJ databases">
        <authorList>
            <person name="de Groot N.N."/>
        </authorList>
    </citation>
    <scope>NUCLEOTIDE SEQUENCE [LARGE SCALE GENOMIC DNA]</scope>
    <source>
        <strain evidence="3 4">DSM 15230</strain>
    </source>
</reference>
<evidence type="ECO:0000313" key="4">
    <source>
        <dbReference type="Proteomes" id="UP000199689"/>
    </source>
</evidence>
<accession>A0A1G5UZL9</accession>
<dbReference type="Pfam" id="PF12682">
    <property type="entry name" value="Flavodoxin_4"/>
    <property type="match status" value="1"/>
</dbReference>
<keyword evidence="1" id="KW-0732">Signal</keyword>
<evidence type="ECO:0000256" key="1">
    <source>
        <dbReference type="SAM" id="SignalP"/>
    </source>
</evidence>
<dbReference type="PANTHER" id="PTHR39201">
    <property type="entry name" value="EXPORTED PROTEIN-RELATED"/>
    <property type="match status" value="1"/>
</dbReference>
<organism evidence="3 4">
    <name type="scientific">Allisonella histaminiformans</name>
    <dbReference type="NCBI Taxonomy" id="209880"/>
    <lineage>
        <taxon>Bacteria</taxon>
        <taxon>Bacillati</taxon>
        <taxon>Bacillota</taxon>
        <taxon>Negativicutes</taxon>
        <taxon>Veillonellales</taxon>
        <taxon>Veillonellaceae</taxon>
        <taxon>Allisonella</taxon>
    </lineage>
</organism>
<dbReference type="OrthoDB" id="9806505at2"/>
<dbReference type="AlphaFoldDB" id="A0A1G5UZL9"/>
<protein>
    <submittedName>
        <fullName evidence="3">Flavodoxin</fullName>
    </submittedName>
</protein>
<dbReference type="EMBL" id="FMXA01000003">
    <property type="protein sequence ID" value="SDA38457.1"/>
    <property type="molecule type" value="Genomic_DNA"/>
</dbReference>
<dbReference type="PROSITE" id="PS51257">
    <property type="entry name" value="PROKAR_LIPOPROTEIN"/>
    <property type="match status" value="1"/>
</dbReference>
<dbReference type="STRING" id="209880.SAMN02910343_00235"/>
<sequence length="191" mass="21045">MKKWITIILAVCLSAVLTACSLGNTETQTASEETAKNPNVLIVYYSDSDIMGHVAEAIASKTGGRIVEIRRQVPFPVDLKQAMQAAREEAVNHTLPPIATKIPNANSYKTVFLCYPLWWGTMPMPVFTFLQETNLTGVNLIPVAGSPKGDMGQSLTDLEIHAPGAQIKDHYFINTPKKAEDLNQWLEKLGY</sequence>